<organism evidence="1 2">
    <name type="scientific">Anaeromonas frigoriresistens</name>
    <dbReference type="NCBI Taxonomy" id="2683708"/>
    <lineage>
        <taxon>Bacteria</taxon>
        <taxon>Bacillati</taxon>
        <taxon>Bacillota</taxon>
        <taxon>Tissierellia</taxon>
        <taxon>Tissierellales</taxon>
        <taxon>Thermohalobacteraceae</taxon>
        <taxon>Anaeromonas</taxon>
    </lineage>
</organism>
<sequence length="51" mass="6287">MKVKIIYSFSYDKLEERINSFLGKNEDKIEVIDIKWKTFIEHYVMIVYKIK</sequence>
<keyword evidence="2" id="KW-1185">Reference proteome</keyword>
<accession>A0A942Z5K8</accession>
<dbReference type="AlphaFoldDB" id="A0A942Z5K8"/>
<name>A0A942Z5K8_9FIRM</name>
<dbReference type="Proteomes" id="UP000724672">
    <property type="component" value="Unassembled WGS sequence"/>
</dbReference>
<evidence type="ECO:0000313" key="2">
    <source>
        <dbReference type="Proteomes" id="UP000724672"/>
    </source>
</evidence>
<dbReference type="EMBL" id="WSFT01000017">
    <property type="protein sequence ID" value="MBS4537546.1"/>
    <property type="molecule type" value="Genomic_DNA"/>
</dbReference>
<reference evidence="1" key="1">
    <citation type="submission" date="2019-12" db="EMBL/GenBank/DDBJ databases">
        <title>Clostridiaceae gen. nov. sp. nov., isolated from sediment in Xinjiang, China.</title>
        <authorList>
            <person name="Zhang R."/>
        </authorList>
    </citation>
    <scope>NUCLEOTIDE SEQUENCE</scope>
    <source>
        <strain evidence="1">D2Q-11</strain>
    </source>
</reference>
<dbReference type="RefSeq" id="WP_203365477.1">
    <property type="nucleotide sequence ID" value="NZ_WSFT01000017.1"/>
</dbReference>
<comment type="caution">
    <text evidence="1">The sequence shown here is derived from an EMBL/GenBank/DDBJ whole genome shotgun (WGS) entry which is preliminary data.</text>
</comment>
<evidence type="ECO:0000313" key="1">
    <source>
        <dbReference type="EMBL" id="MBS4537546.1"/>
    </source>
</evidence>
<protein>
    <submittedName>
        <fullName evidence="1">Uncharacterized protein</fullName>
    </submittedName>
</protein>
<proteinExistence type="predicted"/>
<gene>
    <name evidence="1" type="ORF">GOQ27_03675</name>
</gene>